<feature type="compositionally biased region" description="Low complexity" evidence="1">
    <location>
        <begin position="1184"/>
        <end position="1200"/>
    </location>
</feature>
<feature type="compositionally biased region" description="Polar residues" evidence="1">
    <location>
        <begin position="97"/>
        <end position="108"/>
    </location>
</feature>
<feature type="compositionally biased region" description="Polar residues" evidence="1">
    <location>
        <begin position="232"/>
        <end position="244"/>
    </location>
</feature>
<evidence type="ECO:0000256" key="2">
    <source>
        <dbReference type="SAM" id="Phobius"/>
    </source>
</evidence>
<feature type="region of interest" description="Disordered" evidence="1">
    <location>
        <begin position="1696"/>
        <end position="1726"/>
    </location>
</feature>
<dbReference type="Proteomes" id="UP000224006">
    <property type="component" value="Chromosome II"/>
</dbReference>
<dbReference type="OrthoDB" id="330322at2759"/>
<keyword evidence="2" id="KW-0472">Membrane</keyword>
<feature type="region of interest" description="Disordered" evidence="1">
    <location>
        <begin position="1008"/>
        <end position="1040"/>
    </location>
</feature>
<proteinExistence type="predicted"/>
<feature type="region of interest" description="Disordered" evidence="1">
    <location>
        <begin position="72"/>
        <end position="108"/>
    </location>
</feature>
<feature type="compositionally biased region" description="Basic and acidic residues" evidence="1">
    <location>
        <begin position="1"/>
        <end position="18"/>
    </location>
</feature>
<comment type="caution">
    <text evidence="3">The sequence shown here is derived from an EMBL/GenBank/DDBJ whole genome shotgun (WGS) entry which is preliminary data.</text>
</comment>
<feature type="transmembrane region" description="Helical" evidence="2">
    <location>
        <begin position="331"/>
        <end position="351"/>
    </location>
</feature>
<dbReference type="VEuPathDB" id="ToxoDB:BESB_040970"/>
<feature type="compositionally biased region" description="Basic residues" evidence="1">
    <location>
        <begin position="245"/>
        <end position="254"/>
    </location>
</feature>
<feature type="compositionally biased region" description="Basic and acidic residues" evidence="1">
    <location>
        <begin position="1022"/>
        <end position="1036"/>
    </location>
</feature>
<accession>A0A2A9MIB2</accession>
<protein>
    <recommendedName>
        <fullName evidence="5">Transmembrane protein</fullName>
    </recommendedName>
</protein>
<keyword evidence="2" id="KW-0812">Transmembrane</keyword>
<dbReference type="RefSeq" id="XP_029221648.1">
    <property type="nucleotide sequence ID" value="XM_029362683.1"/>
</dbReference>
<feature type="region of interest" description="Disordered" evidence="1">
    <location>
        <begin position="232"/>
        <end position="254"/>
    </location>
</feature>
<organism evidence="3 4">
    <name type="scientific">Besnoitia besnoiti</name>
    <name type="common">Apicomplexan protozoan</name>
    <dbReference type="NCBI Taxonomy" id="94643"/>
    <lineage>
        <taxon>Eukaryota</taxon>
        <taxon>Sar</taxon>
        <taxon>Alveolata</taxon>
        <taxon>Apicomplexa</taxon>
        <taxon>Conoidasida</taxon>
        <taxon>Coccidia</taxon>
        <taxon>Eucoccidiorida</taxon>
        <taxon>Eimeriorina</taxon>
        <taxon>Sarcocystidae</taxon>
        <taxon>Besnoitia</taxon>
    </lineage>
</organism>
<evidence type="ECO:0000256" key="1">
    <source>
        <dbReference type="SAM" id="MobiDB-lite"/>
    </source>
</evidence>
<name>A0A2A9MIB2_BESBE</name>
<dbReference type="KEGG" id="bbes:BESB_040970"/>
<dbReference type="EMBL" id="NWUJ01000002">
    <property type="protein sequence ID" value="PFH37639.1"/>
    <property type="molecule type" value="Genomic_DNA"/>
</dbReference>
<reference evidence="3 4" key="1">
    <citation type="submission" date="2017-09" db="EMBL/GenBank/DDBJ databases">
        <title>Genome sequencing of Besnoitia besnoiti strain Bb-Ger1.</title>
        <authorList>
            <person name="Schares G."/>
            <person name="Venepally P."/>
            <person name="Lorenzi H.A."/>
        </authorList>
    </citation>
    <scope>NUCLEOTIDE SEQUENCE [LARGE SCALE GENOMIC DNA]</scope>
    <source>
        <strain evidence="3 4">Bb-Ger1</strain>
    </source>
</reference>
<keyword evidence="4" id="KW-1185">Reference proteome</keyword>
<feature type="region of interest" description="Disordered" evidence="1">
    <location>
        <begin position="1135"/>
        <end position="1236"/>
    </location>
</feature>
<dbReference type="GeneID" id="40309078"/>
<feature type="region of interest" description="Disordered" evidence="1">
    <location>
        <begin position="1"/>
        <end position="30"/>
    </location>
</feature>
<evidence type="ECO:0000313" key="4">
    <source>
        <dbReference type="Proteomes" id="UP000224006"/>
    </source>
</evidence>
<keyword evidence="2" id="KW-1133">Transmembrane helix</keyword>
<feature type="region of interest" description="Disordered" evidence="1">
    <location>
        <begin position="158"/>
        <end position="181"/>
    </location>
</feature>
<gene>
    <name evidence="3" type="ORF">BESB_040970</name>
</gene>
<sequence>MREANDVTDPAVDHHASHLQESSSRHAASRRRSYLATTRKFVPGRFVVNGFVKSTFMSPVFTERSHVVGERSLRDKPGVFGPESEPLKTDSRDGPVASSTAAATQVIPQQASNDAEALKVRAPSQASLSSVPVHDVVPPFTPLHLVVTSSVDSRTALGKSSLPPPIHQTIASPVPSPVTTLSETLRDPDKTEKMLDKFVHDLKDVVAVQAQTLRASAGDLLSQSEEAQHATSLQQVCTQLQPRNSKPKPQMKSKLGRSFHRLGRAFSSVRTRVVVAKTKIMKWLKSQKTVTGKGTRQPSKAYMFLRRIAIRAWDRTKNFGKRVIAQIVRMLPLFLFLVNAVVLGMSISSVVVAPNPLSVVALIFSVSNILSFAFSEGTKIRGVDLTRSIAVKSESQQTELFGLVWADLKAEQEAADLAQVPGGEAAPSAGDGKDPSTNDIEAIKMSQEMDRDHTAVEEAPGTPGSQTLSEVRAKMYRNLRANSEKDLRRKLKRGIKRTWKNRRWKGLNRILLSSLRLILEYANLGVKSVLALFGSAWLWILDHALQKPIRQLRLFKLFGRVSGLGETIYYFMQWWMMKARHYVEFTDTIRDLLAFVLEHSATVSVIVQGGLSMLGGAEGMIFFCLFLWKLTKPLWKLYLTDAALKTSAIHEKAVTEFMLSQKDYYNFLFGTRALIGDETHKPALELHLPQHQTTELIFLMAYLQRYKFPQAADRVGLLEGGDPMQQYLAYERVTRLKELVSQIPPDSRDQFLGLFSDLKRWDMTTTSNSLHALVVNHIQHCAIFYGRKELAVLIRNSIVASQIRYRNADSPDHWIRFSAGERESLAKAASFIVSHDPRVVANPALLQRRIQAYLTPSKKARINHAQLTWLANTIITCAYKVIEKELLFTLDGEHEYALDRTTIRVNNLPFVLFGDSRNLSALLQKHFTFFPVGMSDLHSSPLGRHRRRALSADGGILKEFGMMTLRRLAGRAGRARHATNVRINCPTQTPDVEINAALSYAKLRFPTSEAGQDSPAASSEPVSEHSLREVPSKESSPDALRQMCAESATRLFLNQQTTAGFRQMVRKEIFGVPESVCAPINSPGFVALSRLVDEFVNGGVTEEQFPKALQAGVDLLINEHPSLLAASAVLHRESVQKESVSPEGAEAAARSNVLPSQRERGTAGSHTDSAGSSRRGADRFAGPARSRSASLLESAGSLSSDQGGVGREEGDKGEGLSITRRDSTDSRIDARAPAETSTDFEDDVLREVDLEHLLELKQHVASIAQLNSFTRTVRAQAFENLLFQYVQELLPFYLRNVAVRSRSSRHFTAILAIARVAFRYEPLRLVEHIRDRVLSVHIREYMADEAELEETAQKLKSTPNQPDGDLPSGAADPAERRDAREFILALVVQVFSENLADIMHGTSEDGQPGRTSMMSAARPVWAALVHSDAVGIDKFLHESELSRKPDAFMSGRSFGQIEGIVRAELLRAHGAVLRAITKIKRTRGRRTEGPRKLPDVMTAHLRRRFGAQRGKNETSGVVTRNITEKIEEKIEEFIALRVAPNQGEASQMGQKTLQRGVHAQQSKSGSRMFSFEETIEFLEEAVKIVRKASQANTAKIVRALRWAYWKEGERYGSRDEARKLALNRHREGGLTRGMGGLTASTLECHLMLHKAQQLQLLGPVSSENPSASGRLDRGVRCHPRFKNSGVHKILGTRALKGRPCSQTGKASSTEARGGHSQPPRDLVSGGTRRLIRDYRPSIQLQGSQVAPTTVALAVAVSPS</sequence>
<feature type="region of interest" description="Disordered" evidence="1">
    <location>
        <begin position="1349"/>
        <end position="1372"/>
    </location>
</feature>
<evidence type="ECO:0000313" key="3">
    <source>
        <dbReference type="EMBL" id="PFH37639.1"/>
    </source>
</evidence>
<feature type="compositionally biased region" description="Polar residues" evidence="1">
    <location>
        <begin position="1009"/>
        <end position="1021"/>
    </location>
</feature>
<feature type="compositionally biased region" description="Polar residues" evidence="1">
    <location>
        <begin position="1700"/>
        <end position="1710"/>
    </location>
</feature>
<evidence type="ECO:0008006" key="5">
    <source>
        <dbReference type="Google" id="ProtNLM"/>
    </source>
</evidence>
<feature type="compositionally biased region" description="Basic and acidic residues" evidence="1">
    <location>
        <begin position="1206"/>
        <end position="1232"/>
    </location>
</feature>